<evidence type="ECO:0000313" key="3">
    <source>
        <dbReference type="Proteomes" id="UP000598633"/>
    </source>
</evidence>
<evidence type="ECO:0000259" key="1">
    <source>
        <dbReference type="SMART" id="SM00960"/>
    </source>
</evidence>
<dbReference type="AlphaFoldDB" id="A0A8J7C5J6"/>
<dbReference type="InterPro" id="IPR004942">
    <property type="entry name" value="Roadblock/LAMTOR2_dom"/>
</dbReference>
<protein>
    <submittedName>
        <fullName evidence="2">Roadblock/LC7 domain-containing protein</fullName>
    </submittedName>
</protein>
<dbReference type="EMBL" id="JACXWA010000101">
    <property type="protein sequence ID" value="MBD3870891.1"/>
    <property type="molecule type" value="Genomic_DNA"/>
</dbReference>
<feature type="domain" description="Roadblock/LAMTOR2" evidence="1">
    <location>
        <begin position="4"/>
        <end position="95"/>
    </location>
</feature>
<reference evidence="2 3" key="1">
    <citation type="submission" date="2020-08" db="EMBL/GenBank/DDBJ databases">
        <title>Acidobacteriota in marine sediments use diverse sulfur dissimilation pathways.</title>
        <authorList>
            <person name="Wasmund K."/>
        </authorList>
    </citation>
    <scope>NUCLEOTIDE SEQUENCE [LARGE SCALE GENOMIC DNA]</scope>
    <source>
        <strain evidence="2">MAG AM3-A</strain>
    </source>
</reference>
<evidence type="ECO:0000313" key="2">
    <source>
        <dbReference type="EMBL" id="MBD3870891.1"/>
    </source>
</evidence>
<dbReference type="Gene3D" id="3.30.450.30">
    <property type="entry name" value="Dynein light chain 2a, cytoplasmic"/>
    <property type="match status" value="1"/>
</dbReference>
<accession>A0A8J7C5J6</accession>
<dbReference type="SUPFAM" id="SSF103196">
    <property type="entry name" value="Roadblock/LC7 domain"/>
    <property type="match status" value="1"/>
</dbReference>
<comment type="caution">
    <text evidence="2">The sequence shown here is derived from an EMBL/GenBank/DDBJ whole genome shotgun (WGS) entry which is preliminary data.</text>
</comment>
<gene>
    <name evidence="2" type="ORF">IFJ97_05970</name>
</gene>
<name>A0A8J7C5J6_9BACT</name>
<organism evidence="2 3">
    <name type="scientific">Candidatus Sulfomarinibacter kjeldsenii</name>
    <dbReference type="NCBI Taxonomy" id="2885994"/>
    <lineage>
        <taxon>Bacteria</taxon>
        <taxon>Pseudomonadati</taxon>
        <taxon>Acidobacteriota</taxon>
        <taxon>Thermoanaerobaculia</taxon>
        <taxon>Thermoanaerobaculales</taxon>
        <taxon>Candidatus Sulfomarinibacteraceae</taxon>
        <taxon>Candidatus Sulfomarinibacter</taxon>
    </lineage>
</organism>
<sequence>MPFNYLLTNLLVDVPQAVGAIFVDPEGEAVECVTRHNDPFDLKVEGAYHSIFMRQLEQLTTDVKAGPIDSLVIEGSRLVTLTQTLPDGYYVVLVVDRSGSRAHALHRLRRAAEVIAKEIF</sequence>
<dbReference type="Proteomes" id="UP000598633">
    <property type="component" value="Unassembled WGS sequence"/>
</dbReference>
<dbReference type="SMART" id="SM00960">
    <property type="entry name" value="Robl_LC7"/>
    <property type="match status" value="1"/>
</dbReference>
<proteinExistence type="predicted"/>